<dbReference type="Pfam" id="PF04420">
    <property type="entry name" value="CHD5"/>
    <property type="match status" value="1"/>
</dbReference>
<evidence type="ECO:0000313" key="1">
    <source>
        <dbReference type="EMBL" id="KAK8947940.1"/>
    </source>
</evidence>
<proteinExistence type="predicted"/>
<accession>A0ABR2LR64</accession>
<comment type="caution">
    <text evidence="1">The sequence shown here is derived from an EMBL/GenBank/DDBJ whole genome shotgun (WGS) entry which is preliminary data.</text>
</comment>
<sequence>MDETLGEAGRSLSPFVILLIVIALQSLDVLLEKLKKRGSTSSEEIKLREEIKGLLKEANSLSTPSTFAQAAKLRRLAAAKEKELKKTEQEHNNDEQWSLYAKVLLASKAIIYSGLCWKFWSTHVAVVAPHLLQPFGNLLFLYFLYSTTGRHNTLAGADISGQQVLIAKVFQVYSTLSIFCRLCSCEVEMNP</sequence>
<protein>
    <submittedName>
        <fullName evidence="1">Uncharacterized protein</fullName>
    </submittedName>
</protein>
<gene>
    <name evidence="1" type="ORF">KSP40_PGU007699</name>
</gene>
<dbReference type="InterPro" id="IPR028945">
    <property type="entry name" value="Get1"/>
</dbReference>
<evidence type="ECO:0000313" key="2">
    <source>
        <dbReference type="Proteomes" id="UP001412067"/>
    </source>
</evidence>
<dbReference type="Proteomes" id="UP001412067">
    <property type="component" value="Unassembled WGS sequence"/>
</dbReference>
<name>A0ABR2LR64_9ASPA</name>
<dbReference type="EMBL" id="JBBWWR010000016">
    <property type="protein sequence ID" value="KAK8947940.1"/>
    <property type="molecule type" value="Genomic_DNA"/>
</dbReference>
<reference evidence="1 2" key="1">
    <citation type="journal article" date="2022" name="Nat. Plants">
        <title>Genomes of leafy and leafless Platanthera orchids illuminate the evolution of mycoheterotrophy.</title>
        <authorList>
            <person name="Li M.H."/>
            <person name="Liu K.W."/>
            <person name="Li Z."/>
            <person name="Lu H.C."/>
            <person name="Ye Q.L."/>
            <person name="Zhang D."/>
            <person name="Wang J.Y."/>
            <person name="Li Y.F."/>
            <person name="Zhong Z.M."/>
            <person name="Liu X."/>
            <person name="Yu X."/>
            <person name="Liu D.K."/>
            <person name="Tu X.D."/>
            <person name="Liu B."/>
            <person name="Hao Y."/>
            <person name="Liao X.Y."/>
            <person name="Jiang Y.T."/>
            <person name="Sun W.H."/>
            <person name="Chen J."/>
            <person name="Chen Y.Q."/>
            <person name="Ai Y."/>
            <person name="Zhai J.W."/>
            <person name="Wu S.S."/>
            <person name="Zhou Z."/>
            <person name="Hsiao Y.Y."/>
            <person name="Wu W.L."/>
            <person name="Chen Y.Y."/>
            <person name="Lin Y.F."/>
            <person name="Hsu J.L."/>
            <person name="Li C.Y."/>
            <person name="Wang Z.W."/>
            <person name="Zhao X."/>
            <person name="Zhong W.Y."/>
            <person name="Ma X.K."/>
            <person name="Ma L."/>
            <person name="Huang J."/>
            <person name="Chen G.Z."/>
            <person name="Huang M.Z."/>
            <person name="Huang L."/>
            <person name="Peng D.H."/>
            <person name="Luo Y.B."/>
            <person name="Zou S.Q."/>
            <person name="Chen S.P."/>
            <person name="Lan S."/>
            <person name="Tsai W.C."/>
            <person name="Van de Peer Y."/>
            <person name="Liu Z.J."/>
        </authorList>
    </citation>
    <scope>NUCLEOTIDE SEQUENCE [LARGE SCALE GENOMIC DNA]</scope>
    <source>
        <strain evidence="1">Lor288</strain>
    </source>
</reference>
<organism evidence="1 2">
    <name type="scientific">Platanthera guangdongensis</name>
    <dbReference type="NCBI Taxonomy" id="2320717"/>
    <lineage>
        <taxon>Eukaryota</taxon>
        <taxon>Viridiplantae</taxon>
        <taxon>Streptophyta</taxon>
        <taxon>Embryophyta</taxon>
        <taxon>Tracheophyta</taxon>
        <taxon>Spermatophyta</taxon>
        <taxon>Magnoliopsida</taxon>
        <taxon>Liliopsida</taxon>
        <taxon>Asparagales</taxon>
        <taxon>Orchidaceae</taxon>
        <taxon>Orchidoideae</taxon>
        <taxon>Orchideae</taxon>
        <taxon>Orchidinae</taxon>
        <taxon>Platanthera</taxon>
    </lineage>
</organism>
<keyword evidence="2" id="KW-1185">Reference proteome</keyword>